<keyword evidence="1" id="KW-0808">Transferase</keyword>
<sequence>MPNDRAQPARQDEQPVFTADWFETVARPLWDQFIPSLEARRVLEVGSYEGASACYLIDHLAAQAPLEIHCIDAWIDTGTWNRAIVDMAEIEARFRRNTALLVARSPHPVTLEVHKGYSDVCLATLLAQKGKGYFDLVYVDGSHQASDVLADAVVGFQLLRPHGIMIFDDYLWRGGEDNYSDPAMCPKMAIDAFINCNHANLRIVNAPLYQIYLQKLSA</sequence>
<dbReference type="Gene3D" id="3.40.50.150">
    <property type="entry name" value="Vaccinia Virus protein VP39"/>
    <property type="match status" value="1"/>
</dbReference>
<dbReference type="Pfam" id="PF13578">
    <property type="entry name" value="Methyltransf_24"/>
    <property type="match status" value="1"/>
</dbReference>
<dbReference type="GO" id="GO:0008168">
    <property type="term" value="F:methyltransferase activity"/>
    <property type="evidence" value="ECO:0007669"/>
    <property type="project" value="UniProtKB-KW"/>
</dbReference>
<organism evidence="1 2">
    <name type="scientific">Noviherbaspirillum suwonense</name>
    <dbReference type="NCBI Taxonomy" id="1224511"/>
    <lineage>
        <taxon>Bacteria</taxon>
        <taxon>Pseudomonadati</taxon>
        <taxon>Pseudomonadota</taxon>
        <taxon>Betaproteobacteria</taxon>
        <taxon>Burkholderiales</taxon>
        <taxon>Oxalobacteraceae</taxon>
        <taxon>Noviherbaspirillum</taxon>
    </lineage>
</organism>
<evidence type="ECO:0000313" key="1">
    <source>
        <dbReference type="EMBL" id="SMP55418.1"/>
    </source>
</evidence>
<accession>A0ABY1Q0K3</accession>
<gene>
    <name evidence="1" type="ORF">SAMN06295970_104169</name>
</gene>
<dbReference type="EMBL" id="FXUL01000004">
    <property type="protein sequence ID" value="SMP55418.1"/>
    <property type="molecule type" value="Genomic_DNA"/>
</dbReference>
<dbReference type="GO" id="GO:0032259">
    <property type="term" value="P:methylation"/>
    <property type="evidence" value="ECO:0007669"/>
    <property type="project" value="UniProtKB-KW"/>
</dbReference>
<proteinExistence type="predicted"/>
<name>A0ABY1Q0K3_9BURK</name>
<dbReference type="SUPFAM" id="SSF53335">
    <property type="entry name" value="S-adenosyl-L-methionine-dependent methyltransferases"/>
    <property type="match status" value="1"/>
</dbReference>
<evidence type="ECO:0000313" key="2">
    <source>
        <dbReference type="Proteomes" id="UP001158049"/>
    </source>
</evidence>
<reference evidence="1 2" key="1">
    <citation type="submission" date="2017-05" db="EMBL/GenBank/DDBJ databases">
        <authorList>
            <person name="Varghese N."/>
            <person name="Submissions S."/>
        </authorList>
    </citation>
    <scope>NUCLEOTIDE SEQUENCE [LARGE SCALE GENOMIC DNA]</scope>
    <source>
        <strain evidence="1 2">DSM 26001</strain>
    </source>
</reference>
<dbReference type="CDD" id="cd02440">
    <property type="entry name" value="AdoMet_MTases"/>
    <property type="match status" value="1"/>
</dbReference>
<comment type="caution">
    <text evidence="1">The sequence shown here is derived from an EMBL/GenBank/DDBJ whole genome shotgun (WGS) entry which is preliminary data.</text>
</comment>
<protein>
    <submittedName>
        <fullName evidence="1">Methyltransferase domain-containing protein</fullName>
    </submittedName>
</protein>
<dbReference type="Proteomes" id="UP001158049">
    <property type="component" value="Unassembled WGS sequence"/>
</dbReference>
<keyword evidence="2" id="KW-1185">Reference proteome</keyword>
<keyword evidence="1" id="KW-0489">Methyltransferase</keyword>
<dbReference type="InterPro" id="IPR029063">
    <property type="entry name" value="SAM-dependent_MTases_sf"/>
</dbReference>
<dbReference type="RefSeq" id="WP_283441735.1">
    <property type="nucleotide sequence ID" value="NZ_FXUL01000004.1"/>
</dbReference>